<proteinExistence type="predicted"/>
<reference evidence="3" key="1">
    <citation type="journal article" date="2010" name="Genome Res.">
        <title>Population genomic sequencing of Coccidioides fungi reveals recent hybridization and transposon control.</title>
        <authorList>
            <person name="Neafsey D.E."/>
            <person name="Barker B.M."/>
            <person name="Sharpton T.J."/>
            <person name="Stajich J.E."/>
            <person name="Park D.J."/>
            <person name="Whiston E."/>
            <person name="Hung C.-Y."/>
            <person name="McMahan C."/>
            <person name="White J."/>
            <person name="Sykes S."/>
            <person name="Heiman D."/>
            <person name="Young S."/>
            <person name="Zeng Q."/>
            <person name="Abouelleil A."/>
            <person name="Aftuck L."/>
            <person name="Bessette D."/>
            <person name="Brown A."/>
            <person name="FitzGerald M."/>
            <person name="Lui A."/>
            <person name="Macdonald J.P."/>
            <person name="Priest M."/>
            <person name="Orbach M.J."/>
            <person name="Galgiani J.N."/>
            <person name="Kirkland T.N."/>
            <person name="Cole G.T."/>
            <person name="Birren B.W."/>
            <person name="Henn M.R."/>
            <person name="Taylor J.W."/>
            <person name="Rounsley S.D."/>
        </authorList>
    </citation>
    <scope>NUCLEOTIDE SEQUENCE [LARGE SCALE GENOMIC DNA]</scope>
    <source>
        <strain evidence="3">RMSCC 2394</strain>
    </source>
</reference>
<dbReference type="EMBL" id="DS028094">
    <property type="protein sequence ID" value="KMP04148.1"/>
    <property type="molecule type" value="Genomic_DNA"/>
</dbReference>
<protein>
    <submittedName>
        <fullName evidence="2">Uncharacterized protein</fullName>
    </submittedName>
</protein>
<evidence type="ECO:0000256" key="1">
    <source>
        <dbReference type="SAM" id="SignalP"/>
    </source>
</evidence>
<feature type="signal peptide" evidence="1">
    <location>
        <begin position="1"/>
        <end position="21"/>
    </location>
</feature>
<name>A0A0J6YBG7_COCIT</name>
<dbReference type="OrthoDB" id="10630478at2759"/>
<evidence type="ECO:0000313" key="3">
    <source>
        <dbReference type="Proteomes" id="UP000054565"/>
    </source>
</evidence>
<evidence type="ECO:0000313" key="2">
    <source>
        <dbReference type="EMBL" id="KMP04148.1"/>
    </source>
</evidence>
<dbReference type="Proteomes" id="UP000054565">
    <property type="component" value="Unassembled WGS sequence"/>
</dbReference>
<accession>A0A0J6YBG7</accession>
<keyword evidence="1" id="KW-0732">Signal</keyword>
<gene>
    <name evidence="2" type="ORF">CIRG_03839</name>
</gene>
<feature type="chain" id="PRO_5005285073" evidence="1">
    <location>
        <begin position="22"/>
        <end position="233"/>
    </location>
</feature>
<sequence length="233" mass="26078">MWMFLRIPTVWMAVLILPCLCGTLLKGMQHNRHSLVGSLERFGASFCIGPNFRLPVYSYINETTSNLVLPVIPVIASTHPRPDRLRNIISSGSEAHILPPKSHLPILPASIPDDAAMSITSPSILTPLSFPRSHRNPVPKPSSDAISGGVVSEKTRKELQRSCFGLIVCLVVAVFLKKQMLRKIFFLCVCKEEKYTRPYPPTSKPCTIMPAQVFMHVPWKKRKGGRCENTRPH</sequence>
<dbReference type="AlphaFoldDB" id="A0A0J6YBG7"/>
<organism evidence="2 3">
    <name type="scientific">Coccidioides immitis RMSCC 2394</name>
    <dbReference type="NCBI Taxonomy" id="404692"/>
    <lineage>
        <taxon>Eukaryota</taxon>
        <taxon>Fungi</taxon>
        <taxon>Dikarya</taxon>
        <taxon>Ascomycota</taxon>
        <taxon>Pezizomycotina</taxon>
        <taxon>Eurotiomycetes</taxon>
        <taxon>Eurotiomycetidae</taxon>
        <taxon>Onygenales</taxon>
        <taxon>Onygenaceae</taxon>
        <taxon>Coccidioides</taxon>
    </lineage>
</organism>